<name>A0A9J5XJ56_SOLCO</name>
<dbReference type="OrthoDB" id="1285728at2759"/>
<evidence type="ECO:0000256" key="1">
    <source>
        <dbReference type="SAM" id="Phobius"/>
    </source>
</evidence>
<feature type="transmembrane region" description="Helical" evidence="1">
    <location>
        <begin position="162"/>
        <end position="183"/>
    </location>
</feature>
<gene>
    <name evidence="2" type="ORF">H5410_048773</name>
</gene>
<keyword evidence="1" id="KW-0812">Transmembrane</keyword>
<reference evidence="2 3" key="1">
    <citation type="submission" date="2020-09" db="EMBL/GenBank/DDBJ databases">
        <title>De no assembly of potato wild relative species, Solanum commersonii.</title>
        <authorList>
            <person name="Cho K."/>
        </authorList>
    </citation>
    <scope>NUCLEOTIDE SEQUENCE [LARGE SCALE GENOMIC DNA]</scope>
    <source>
        <strain evidence="2">LZ3.2</strain>
        <tissue evidence="2">Leaf</tissue>
    </source>
</reference>
<accession>A0A9J5XJ56</accession>
<sequence length="305" mass="34161">MGDEVVSGGNEEVVSGGEEVVSGCEEFVSAGDEVVEVVSGDALSSENLKAVVTSVKNFRWIMPWDENSPSRASMGDEVVSLFLRTWTLSSEKLKAVVTSVKNFRWIMPWDPRRFREGGLIVGMDMSLWYVFGSIPPISIIIGIMLFLGDPTVNKWLLIPDTILMFLGGMFAHPVLLASIIYWYRDMPFRLIGAKAKFKLEVIPMIIAAAFHHLLEFNYVYFCLILGFTTYFYTIAHFMRAAYDIGGKDVLLGLVMLVLAYFLKGGLLVRGLGLSLCVVLCFYRYVTYSAPEVPENGKKELERLPC</sequence>
<keyword evidence="1" id="KW-1133">Transmembrane helix</keyword>
<feature type="transmembrane region" description="Helical" evidence="1">
    <location>
        <begin position="218"/>
        <end position="237"/>
    </location>
</feature>
<dbReference type="Proteomes" id="UP000824120">
    <property type="component" value="Chromosome 9"/>
</dbReference>
<dbReference type="EMBL" id="JACXVP010000009">
    <property type="protein sequence ID" value="KAG5588339.1"/>
    <property type="molecule type" value="Genomic_DNA"/>
</dbReference>
<keyword evidence="3" id="KW-1185">Reference proteome</keyword>
<evidence type="ECO:0000313" key="2">
    <source>
        <dbReference type="EMBL" id="KAG5588339.1"/>
    </source>
</evidence>
<feature type="transmembrane region" description="Helical" evidence="1">
    <location>
        <begin position="127"/>
        <end position="147"/>
    </location>
</feature>
<protein>
    <submittedName>
        <fullName evidence="2">Uncharacterized protein</fullName>
    </submittedName>
</protein>
<evidence type="ECO:0000313" key="3">
    <source>
        <dbReference type="Proteomes" id="UP000824120"/>
    </source>
</evidence>
<keyword evidence="1" id="KW-0472">Membrane</keyword>
<organism evidence="2 3">
    <name type="scientific">Solanum commersonii</name>
    <name type="common">Commerson's wild potato</name>
    <name type="synonym">Commerson's nightshade</name>
    <dbReference type="NCBI Taxonomy" id="4109"/>
    <lineage>
        <taxon>Eukaryota</taxon>
        <taxon>Viridiplantae</taxon>
        <taxon>Streptophyta</taxon>
        <taxon>Embryophyta</taxon>
        <taxon>Tracheophyta</taxon>
        <taxon>Spermatophyta</taxon>
        <taxon>Magnoliopsida</taxon>
        <taxon>eudicotyledons</taxon>
        <taxon>Gunneridae</taxon>
        <taxon>Pentapetalae</taxon>
        <taxon>asterids</taxon>
        <taxon>lamiids</taxon>
        <taxon>Solanales</taxon>
        <taxon>Solanaceae</taxon>
        <taxon>Solanoideae</taxon>
        <taxon>Solaneae</taxon>
        <taxon>Solanum</taxon>
    </lineage>
</organism>
<dbReference type="AlphaFoldDB" id="A0A9J5XJ56"/>
<proteinExistence type="predicted"/>
<feature type="transmembrane region" description="Helical" evidence="1">
    <location>
        <begin position="244"/>
        <end position="262"/>
    </location>
</feature>
<comment type="caution">
    <text evidence="2">The sequence shown here is derived from an EMBL/GenBank/DDBJ whole genome shotgun (WGS) entry which is preliminary data.</text>
</comment>